<dbReference type="NCBIfam" id="NF007866">
    <property type="entry name" value="PRK10577.1-2"/>
    <property type="match status" value="1"/>
</dbReference>
<feature type="transmembrane region" description="Helical" evidence="8">
    <location>
        <begin position="428"/>
        <end position="446"/>
    </location>
</feature>
<evidence type="ECO:0000256" key="1">
    <source>
        <dbReference type="ARBA" id="ARBA00004651"/>
    </source>
</evidence>
<feature type="transmembrane region" description="Helical" evidence="8">
    <location>
        <begin position="69"/>
        <end position="92"/>
    </location>
</feature>
<dbReference type="GO" id="GO:0022857">
    <property type="term" value="F:transmembrane transporter activity"/>
    <property type="evidence" value="ECO:0007669"/>
    <property type="project" value="InterPro"/>
</dbReference>
<feature type="transmembrane region" description="Helical" evidence="8">
    <location>
        <begin position="500"/>
        <end position="525"/>
    </location>
</feature>
<reference evidence="9" key="1">
    <citation type="submission" date="2024-06" db="EMBL/GenBank/DDBJ databases">
        <authorList>
            <person name="Coelho C."/>
            <person name="Bento M."/>
            <person name="Garcia E."/>
            <person name="Camelo A."/>
            <person name="Brandao I."/>
            <person name="Espirito Santo C."/>
            <person name="Trovao J."/>
            <person name="Verissimo A."/>
            <person name="Costa J."/>
            <person name="Tiago I."/>
        </authorList>
    </citation>
    <scope>NUCLEOTIDE SEQUENCE</scope>
    <source>
        <strain evidence="9">KWT182</strain>
    </source>
</reference>
<dbReference type="GO" id="GO:0033214">
    <property type="term" value="P:siderophore-iron import into cell"/>
    <property type="evidence" value="ECO:0007669"/>
    <property type="project" value="TreeGrafter"/>
</dbReference>
<feature type="transmembrane region" description="Helical" evidence="8">
    <location>
        <begin position="458"/>
        <end position="479"/>
    </location>
</feature>
<gene>
    <name evidence="9" type="primary">fhuB</name>
    <name evidence="9" type="ORF">ABK905_26040</name>
</gene>
<dbReference type="GO" id="GO:0005886">
    <property type="term" value="C:plasma membrane"/>
    <property type="evidence" value="ECO:0007669"/>
    <property type="project" value="UniProtKB-SubCell"/>
</dbReference>
<dbReference type="PANTHER" id="PTHR30472">
    <property type="entry name" value="FERRIC ENTEROBACTIN TRANSPORT SYSTEM PERMEASE PROTEIN"/>
    <property type="match status" value="1"/>
</dbReference>
<dbReference type="SUPFAM" id="SSF81345">
    <property type="entry name" value="ABC transporter involved in vitamin B12 uptake, BtuC"/>
    <property type="match status" value="2"/>
</dbReference>
<comment type="similarity">
    <text evidence="2">Belongs to the binding-protein-dependent transport system permease family. FecCD subfamily.</text>
</comment>
<accession>A0AAU7QAK3</accession>
<evidence type="ECO:0000256" key="4">
    <source>
        <dbReference type="ARBA" id="ARBA00022475"/>
    </source>
</evidence>
<comment type="subcellular location">
    <subcellularLocation>
        <location evidence="1">Cell membrane</location>
        <topology evidence="1">Multi-pass membrane protein</topology>
    </subcellularLocation>
</comment>
<feature type="transmembrane region" description="Helical" evidence="8">
    <location>
        <begin position="209"/>
        <end position="240"/>
    </location>
</feature>
<dbReference type="InterPro" id="IPR000522">
    <property type="entry name" value="ABC_transptr_permease_BtuC"/>
</dbReference>
<dbReference type="InterPro" id="IPR037294">
    <property type="entry name" value="ABC_BtuC-like"/>
</dbReference>
<feature type="transmembrane region" description="Helical" evidence="8">
    <location>
        <begin position="583"/>
        <end position="602"/>
    </location>
</feature>
<proteinExistence type="inferred from homology"/>
<keyword evidence="3" id="KW-0813">Transport</keyword>
<evidence type="ECO:0000256" key="6">
    <source>
        <dbReference type="ARBA" id="ARBA00022989"/>
    </source>
</evidence>
<dbReference type="PANTHER" id="PTHR30472:SF37">
    <property type="entry name" value="FE(3+) DICITRATE TRANSPORT SYSTEM PERMEASE PROTEIN FECD-RELATED"/>
    <property type="match status" value="1"/>
</dbReference>
<evidence type="ECO:0000256" key="2">
    <source>
        <dbReference type="ARBA" id="ARBA00007935"/>
    </source>
</evidence>
<evidence type="ECO:0000256" key="5">
    <source>
        <dbReference type="ARBA" id="ARBA00022692"/>
    </source>
</evidence>
<evidence type="ECO:0000256" key="8">
    <source>
        <dbReference type="SAM" id="Phobius"/>
    </source>
</evidence>
<keyword evidence="5 8" id="KW-0812">Transmembrane</keyword>
<evidence type="ECO:0000256" key="7">
    <source>
        <dbReference type="ARBA" id="ARBA00023136"/>
    </source>
</evidence>
<feature type="transmembrane region" description="Helical" evidence="8">
    <location>
        <begin position="614"/>
        <end position="634"/>
    </location>
</feature>
<feature type="transmembrane region" description="Helical" evidence="8">
    <location>
        <begin position="98"/>
        <end position="116"/>
    </location>
</feature>
<protein>
    <submittedName>
        <fullName evidence="9">Fe(3+)-hydroxamate ABC transporter permease FhuB</fullName>
    </submittedName>
</protein>
<feature type="transmembrane region" description="Helical" evidence="8">
    <location>
        <begin position="373"/>
        <end position="391"/>
    </location>
</feature>
<feature type="transmembrane region" description="Helical" evidence="8">
    <location>
        <begin position="545"/>
        <end position="571"/>
    </location>
</feature>
<dbReference type="AlphaFoldDB" id="A0AAU7QAK3"/>
<feature type="transmembrane region" description="Helical" evidence="8">
    <location>
        <begin position="403"/>
        <end position="421"/>
    </location>
</feature>
<dbReference type="CDD" id="cd06550">
    <property type="entry name" value="TM_ABC_iron-siderophores_like"/>
    <property type="match status" value="1"/>
</dbReference>
<organism evidence="9">
    <name type="scientific">Acerihabitans sp. KWT182</name>
    <dbReference type="NCBI Taxonomy" id="3157919"/>
    <lineage>
        <taxon>Bacteria</taxon>
        <taxon>Pseudomonadati</taxon>
        <taxon>Pseudomonadota</taxon>
        <taxon>Gammaproteobacteria</taxon>
        <taxon>Enterobacterales</taxon>
        <taxon>Pectobacteriaceae</taxon>
        <taxon>Acerihabitans</taxon>
    </lineage>
</organism>
<dbReference type="Pfam" id="PF01032">
    <property type="entry name" value="FecCD"/>
    <property type="match status" value="2"/>
</dbReference>
<keyword evidence="7 8" id="KW-0472">Membrane</keyword>
<feature type="transmembrane region" description="Helical" evidence="8">
    <location>
        <begin position="252"/>
        <end position="270"/>
    </location>
</feature>
<feature type="transmembrane region" description="Helical" evidence="8">
    <location>
        <begin position="330"/>
        <end position="352"/>
    </location>
</feature>
<feature type="transmembrane region" description="Helical" evidence="8">
    <location>
        <begin position="123"/>
        <end position="146"/>
    </location>
</feature>
<dbReference type="Gene3D" id="1.10.3470.10">
    <property type="entry name" value="ABC transporter involved in vitamin B12 uptake, BtuC"/>
    <property type="match status" value="2"/>
</dbReference>
<keyword evidence="4" id="KW-1003">Cell membrane</keyword>
<keyword evidence="6 8" id="KW-1133">Transmembrane helix</keyword>
<evidence type="ECO:0000313" key="9">
    <source>
        <dbReference type="EMBL" id="XBS69717.1"/>
    </source>
</evidence>
<feature type="transmembrane region" description="Helical" evidence="8">
    <location>
        <begin position="282"/>
        <end position="303"/>
    </location>
</feature>
<feature type="transmembrane region" description="Helical" evidence="8">
    <location>
        <begin position="41"/>
        <end position="57"/>
    </location>
</feature>
<sequence>MAAVIMACRQLPFPIVSLGELLRGSDAQAIILRDMWLPRQAMALLCGGALGLCGLVMQRALRNPLAEPMTLGVASGASLALTLTSLLAPGWLLYGREWPALGGSLLALAAVFALSSRQWLSPLALILAGLMVNLYGGAVTLLFTIINDRSLLSVMIWGGGSLAQQDWRAFYWLLPRLLLCLLPLLLLLRPLQLLSLREDVGKGLGSSPGLVRGLTLLCALMMSSLVISAVGVFGFIGLAAPHLAAACGARTLYRQFCWSPVMGAGLLWLADLAVGNMTAFNGMLLPTGMMVALTGGPLLLLFLPRAGQGRHVATVTLSAAVTPAGTWRPLAIAGALLLPGVALSLSFGHALHGWHFSDWQEFTALWRWRVPRMAAAMSAGVLLAGAGVLIQRLSGNPLASPEILGIGAGASLGITLFLLLSGTASVPLLILSSALGAFATLLVTLVQNRSSAFGPERVLLTGLAVSAFFQSVATVVMVNDSRASNMLMQLMSGSTYYVSPLMSVIAAASAVILLALAPLCYRWLVLLPLRETAPSLGVNVPAARMSVLGLAALMTGIATLIVGPLSFVGLLGPHIARRLGARGPVAQLLTAATAAGLVMTAADWMGRNLLYPRQLPAGLMATLLGGPWLAWLLFRRGRS</sequence>
<feature type="transmembrane region" description="Helical" evidence="8">
    <location>
        <begin position="169"/>
        <end position="188"/>
    </location>
</feature>
<dbReference type="EMBL" id="CP157947">
    <property type="protein sequence ID" value="XBS69717.1"/>
    <property type="molecule type" value="Genomic_DNA"/>
</dbReference>
<name>A0AAU7QAK3_9GAMM</name>
<evidence type="ECO:0000256" key="3">
    <source>
        <dbReference type="ARBA" id="ARBA00022448"/>
    </source>
</evidence>